<dbReference type="PANTHER" id="PTHR33048">
    <property type="entry name" value="PTH11-LIKE INTEGRAL MEMBRANE PROTEIN (AFU_ORTHOLOGUE AFUA_5G11245)"/>
    <property type="match status" value="1"/>
</dbReference>
<evidence type="ECO:0000256" key="3">
    <source>
        <dbReference type="ARBA" id="ARBA00022989"/>
    </source>
</evidence>
<evidence type="ECO:0000259" key="8">
    <source>
        <dbReference type="Pfam" id="PF20684"/>
    </source>
</evidence>
<dbReference type="InterPro" id="IPR049326">
    <property type="entry name" value="Rhodopsin_dom_fungi"/>
</dbReference>
<keyword evidence="2 7" id="KW-0812">Transmembrane</keyword>
<keyword evidence="3 7" id="KW-1133">Transmembrane helix</keyword>
<dbReference type="InterPro" id="IPR052337">
    <property type="entry name" value="SAT4-like"/>
</dbReference>
<feature type="transmembrane region" description="Helical" evidence="7">
    <location>
        <begin position="133"/>
        <end position="159"/>
    </location>
</feature>
<proteinExistence type="inferred from homology"/>
<feature type="transmembrane region" description="Helical" evidence="7">
    <location>
        <begin position="20"/>
        <end position="41"/>
    </location>
</feature>
<evidence type="ECO:0000256" key="1">
    <source>
        <dbReference type="ARBA" id="ARBA00004141"/>
    </source>
</evidence>
<dbReference type="Proteomes" id="UP001396898">
    <property type="component" value="Unassembled WGS sequence"/>
</dbReference>
<feature type="domain" description="Rhodopsin" evidence="8">
    <location>
        <begin position="12"/>
        <end position="197"/>
    </location>
</feature>
<dbReference type="PANTHER" id="PTHR33048:SF47">
    <property type="entry name" value="INTEGRAL MEMBRANE PROTEIN-RELATED"/>
    <property type="match status" value="1"/>
</dbReference>
<feature type="transmembrane region" description="Helical" evidence="7">
    <location>
        <begin position="53"/>
        <end position="75"/>
    </location>
</feature>
<evidence type="ECO:0000256" key="6">
    <source>
        <dbReference type="SAM" id="MobiDB-lite"/>
    </source>
</evidence>
<reference evidence="9 10" key="1">
    <citation type="submission" date="2023-01" db="EMBL/GenBank/DDBJ databases">
        <title>Analysis of 21 Apiospora genomes using comparative genomics revels a genus with tremendous synthesis potential of carbohydrate active enzymes and secondary metabolites.</title>
        <authorList>
            <person name="Sorensen T."/>
        </authorList>
    </citation>
    <scope>NUCLEOTIDE SEQUENCE [LARGE SCALE GENOMIC DNA]</scope>
    <source>
        <strain evidence="9 10">CBS 20057</strain>
    </source>
</reference>
<keyword evidence="4 7" id="KW-0472">Membrane</keyword>
<dbReference type="EMBL" id="JAQQWI010000007">
    <property type="protein sequence ID" value="KAK8027501.1"/>
    <property type="molecule type" value="Genomic_DNA"/>
</dbReference>
<evidence type="ECO:0000256" key="7">
    <source>
        <dbReference type="SAM" id="Phobius"/>
    </source>
</evidence>
<comment type="caution">
    <text evidence="9">The sequence shown here is derived from an EMBL/GenBank/DDBJ whole genome shotgun (WGS) entry which is preliminary data.</text>
</comment>
<gene>
    <name evidence="9" type="ORF">PG991_004557</name>
</gene>
<accession>A0ABR1S6S9</accession>
<comment type="subcellular location">
    <subcellularLocation>
        <location evidence="1">Membrane</location>
        <topology evidence="1">Multi-pass membrane protein</topology>
    </subcellularLocation>
</comment>
<evidence type="ECO:0000256" key="5">
    <source>
        <dbReference type="ARBA" id="ARBA00038359"/>
    </source>
</evidence>
<dbReference type="Pfam" id="PF20684">
    <property type="entry name" value="Fung_rhodopsin"/>
    <property type="match status" value="1"/>
</dbReference>
<evidence type="ECO:0000313" key="10">
    <source>
        <dbReference type="Proteomes" id="UP001396898"/>
    </source>
</evidence>
<evidence type="ECO:0000256" key="2">
    <source>
        <dbReference type="ARBA" id="ARBA00022692"/>
    </source>
</evidence>
<feature type="region of interest" description="Disordered" evidence="6">
    <location>
        <begin position="252"/>
        <end position="272"/>
    </location>
</feature>
<sequence length="326" mass="35743">MGAIDIPLRDRTQGALWNYVVQIMYNPILALVKSSLLVLLLRLFGQKPGVRRFIIWVNTLNLGSLAAIFFAIVFQCFPLQKAWKPQLEGFCVDRRILLVTASAINIVLDLLILGLPLHIFIGLQIPRRTKIALILIFLLGFFTTLVGISRLVLLVRGLYVVLDQPDPASNISFVIIAIEANLSIITASAPALRPLLRAWFPSSSSYSHSGRGISGTTAVTRQQSERRDTRAVSAATDKMVLGAGAAARIGRLRSAASSSRRSDDESPILPVRGDVTRTDFVAQYRPPTPMADADDDAEEGGKEVHHLDKEVVNIGLENGARKEAWV</sequence>
<name>A0ABR1S6S9_9PEZI</name>
<protein>
    <recommendedName>
        <fullName evidence="8">Rhodopsin domain-containing protein</fullName>
    </recommendedName>
</protein>
<feature type="region of interest" description="Disordered" evidence="6">
    <location>
        <begin position="211"/>
        <end position="232"/>
    </location>
</feature>
<keyword evidence="10" id="KW-1185">Reference proteome</keyword>
<feature type="region of interest" description="Disordered" evidence="6">
    <location>
        <begin position="285"/>
        <end position="305"/>
    </location>
</feature>
<evidence type="ECO:0000256" key="4">
    <source>
        <dbReference type="ARBA" id="ARBA00023136"/>
    </source>
</evidence>
<comment type="similarity">
    <text evidence="5">Belongs to the SAT4 family.</text>
</comment>
<evidence type="ECO:0000313" key="9">
    <source>
        <dbReference type="EMBL" id="KAK8027501.1"/>
    </source>
</evidence>
<feature type="transmembrane region" description="Helical" evidence="7">
    <location>
        <begin position="95"/>
        <end position="121"/>
    </location>
</feature>
<organism evidence="9 10">
    <name type="scientific">Apiospora marii</name>
    <dbReference type="NCBI Taxonomy" id="335849"/>
    <lineage>
        <taxon>Eukaryota</taxon>
        <taxon>Fungi</taxon>
        <taxon>Dikarya</taxon>
        <taxon>Ascomycota</taxon>
        <taxon>Pezizomycotina</taxon>
        <taxon>Sordariomycetes</taxon>
        <taxon>Xylariomycetidae</taxon>
        <taxon>Amphisphaeriales</taxon>
        <taxon>Apiosporaceae</taxon>
        <taxon>Apiospora</taxon>
    </lineage>
</organism>